<evidence type="ECO:0000313" key="3">
    <source>
        <dbReference type="Proteomes" id="UP000247810"/>
    </source>
</evidence>
<accession>A0A319DMT7</accession>
<reference evidence="2 3" key="1">
    <citation type="submission" date="2018-02" db="EMBL/GenBank/DDBJ databases">
        <title>The genomes of Aspergillus section Nigri reveals drivers in fungal speciation.</title>
        <authorList>
            <consortium name="DOE Joint Genome Institute"/>
            <person name="Vesth T.C."/>
            <person name="Nybo J."/>
            <person name="Theobald S."/>
            <person name="Brandl J."/>
            <person name="Frisvad J.C."/>
            <person name="Nielsen K.F."/>
            <person name="Lyhne E.K."/>
            <person name="Kogle M.E."/>
            <person name="Kuo A."/>
            <person name="Riley R."/>
            <person name="Clum A."/>
            <person name="Nolan M."/>
            <person name="Lipzen A."/>
            <person name="Salamov A."/>
            <person name="Henrissat B."/>
            <person name="Wiebenga A."/>
            <person name="De vries R.P."/>
            <person name="Grigoriev I.V."/>
            <person name="Mortensen U.H."/>
            <person name="Andersen M.R."/>
            <person name="Baker S.E."/>
        </authorList>
    </citation>
    <scope>NUCLEOTIDE SEQUENCE [LARGE SCALE GENOMIC DNA]</scope>
    <source>
        <strain evidence="2 3">CBS 707.79</strain>
    </source>
</reference>
<feature type="region of interest" description="Disordered" evidence="1">
    <location>
        <begin position="1"/>
        <end position="81"/>
    </location>
</feature>
<gene>
    <name evidence="2" type="ORF">BO71DRAFT_203827</name>
</gene>
<evidence type="ECO:0000256" key="1">
    <source>
        <dbReference type="SAM" id="MobiDB-lite"/>
    </source>
</evidence>
<protein>
    <submittedName>
        <fullName evidence="2">Uncharacterized protein</fullName>
    </submittedName>
</protein>
<feature type="compositionally biased region" description="Basic and acidic residues" evidence="1">
    <location>
        <begin position="24"/>
        <end position="53"/>
    </location>
</feature>
<sequence length="159" mass="17254">MEWLETGGVVRSRPYSGVGGRSGPMKEVRNLGEKGGGRGRERKGAGCETRRQAFDSTSKPQWRGKEKAKSKGARKRRPSVGLGLGTWDWRLATGDTGEGCGSADLPCVRRTEHRLGLSSKKRKNKSGKQSSATKIAAWRIVVLVPVPGCVWTAAVRVNH</sequence>
<dbReference type="VEuPathDB" id="FungiDB:BO71DRAFT_203827"/>
<name>A0A319DMT7_9EURO</name>
<evidence type="ECO:0000313" key="2">
    <source>
        <dbReference type="EMBL" id="PYH95377.1"/>
    </source>
</evidence>
<dbReference type="AlphaFoldDB" id="A0A319DMT7"/>
<dbReference type="Proteomes" id="UP000247810">
    <property type="component" value="Unassembled WGS sequence"/>
</dbReference>
<keyword evidence="3" id="KW-1185">Reference proteome</keyword>
<organism evidence="2 3">
    <name type="scientific">Aspergillus ellipticus CBS 707.79</name>
    <dbReference type="NCBI Taxonomy" id="1448320"/>
    <lineage>
        <taxon>Eukaryota</taxon>
        <taxon>Fungi</taxon>
        <taxon>Dikarya</taxon>
        <taxon>Ascomycota</taxon>
        <taxon>Pezizomycotina</taxon>
        <taxon>Eurotiomycetes</taxon>
        <taxon>Eurotiomycetidae</taxon>
        <taxon>Eurotiales</taxon>
        <taxon>Aspergillaceae</taxon>
        <taxon>Aspergillus</taxon>
        <taxon>Aspergillus subgen. Circumdati</taxon>
    </lineage>
</organism>
<proteinExistence type="predicted"/>
<dbReference type="EMBL" id="KZ825854">
    <property type="protein sequence ID" value="PYH95377.1"/>
    <property type="molecule type" value="Genomic_DNA"/>
</dbReference>